<dbReference type="SUPFAM" id="SSF55729">
    <property type="entry name" value="Acyl-CoA N-acyltransferases (Nat)"/>
    <property type="match status" value="1"/>
</dbReference>
<dbReference type="EMBL" id="SJPG01000001">
    <property type="protein sequence ID" value="TWT62432.1"/>
    <property type="molecule type" value="Genomic_DNA"/>
</dbReference>
<name>A0A5C5XL15_9PLAN</name>
<organism evidence="3 4">
    <name type="scientific">Rubinisphaera italica</name>
    <dbReference type="NCBI Taxonomy" id="2527969"/>
    <lineage>
        <taxon>Bacteria</taxon>
        <taxon>Pseudomonadati</taxon>
        <taxon>Planctomycetota</taxon>
        <taxon>Planctomycetia</taxon>
        <taxon>Planctomycetales</taxon>
        <taxon>Planctomycetaceae</taxon>
        <taxon>Rubinisphaera</taxon>
    </lineage>
</organism>
<feature type="domain" description="BioF2-like acetyltransferase" evidence="2">
    <location>
        <begin position="215"/>
        <end position="351"/>
    </location>
</feature>
<dbReference type="Proteomes" id="UP000316095">
    <property type="component" value="Unassembled WGS sequence"/>
</dbReference>
<reference evidence="3 4" key="1">
    <citation type="submission" date="2019-02" db="EMBL/GenBank/DDBJ databases">
        <title>Deep-cultivation of Planctomycetes and their phenomic and genomic characterization uncovers novel biology.</title>
        <authorList>
            <person name="Wiegand S."/>
            <person name="Jogler M."/>
            <person name="Boedeker C."/>
            <person name="Pinto D."/>
            <person name="Vollmers J."/>
            <person name="Rivas-Marin E."/>
            <person name="Kohn T."/>
            <person name="Peeters S.H."/>
            <person name="Heuer A."/>
            <person name="Rast P."/>
            <person name="Oberbeckmann S."/>
            <person name="Bunk B."/>
            <person name="Jeske O."/>
            <person name="Meyerdierks A."/>
            <person name="Storesund J.E."/>
            <person name="Kallscheuer N."/>
            <person name="Luecker S."/>
            <person name="Lage O.M."/>
            <person name="Pohl T."/>
            <person name="Merkel B.J."/>
            <person name="Hornburger P."/>
            <person name="Mueller R.-W."/>
            <person name="Bruemmer F."/>
            <person name="Labrenz M."/>
            <person name="Spormann A.M."/>
            <person name="Op Den Camp H."/>
            <person name="Overmann J."/>
            <person name="Amann R."/>
            <person name="Jetten M.S.M."/>
            <person name="Mascher T."/>
            <person name="Medema M.H."/>
            <person name="Devos D.P."/>
            <person name="Kaster A.-K."/>
            <person name="Ovreas L."/>
            <person name="Rohde M."/>
            <person name="Galperin M.Y."/>
            <person name="Jogler C."/>
        </authorList>
    </citation>
    <scope>NUCLEOTIDE SEQUENCE [LARGE SCALE GENOMIC DNA]</scope>
    <source>
        <strain evidence="3 4">Pan54</strain>
    </source>
</reference>
<sequence length="408" mass="47812">MPATTQEYVAKSNKTGSQSHESTRPFTSRIPLDESMWIEVVDSLENLAAYRVDWSALCTNAVVKNVFYEPWFLLPAIGHLHSEKQCRFILVYQKNKRITDPDILCGFFPLEQTQLRCFPQACWKLITDNYLYLSLPLLHSEFAEEAMHAFLKWTQIARIPIMQFERTQSEGPFQHALTSALNQRNLLPCNVEQSTRAILRRKQDLNDYFTGRGHYRRDMQRRRRRLNEKGQVEFRILQNTGQLHYWQNSYLNLESTSWKGKNGTAIAQDDRATQFFLDVTSNAMELGKLQMLGLFLNNEPIAVKCNLSSGEGSYSWKIAFDEQYSKFSPGVLLELENIEYFHNQTQLEWMDSCASEAHPMINRLWQYRIGMQSIYIPTGRFLGEMYCSTRPMLRSIKRYLKRMLNRQS</sequence>
<gene>
    <name evidence="3" type="ORF">Pan54_31740</name>
</gene>
<feature type="region of interest" description="Disordered" evidence="1">
    <location>
        <begin position="1"/>
        <end position="26"/>
    </location>
</feature>
<proteinExistence type="predicted"/>
<comment type="caution">
    <text evidence="3">The sequence shown here is derived from an EMBL/GenBank/DDBJ whole genome shotgun (WGS) entry which is preliminary data.</text>
</comment>
<evidence type="ECO:0000313" key="3">
    <source>
        <dbReference type="EMBL" id="TWT62432.1"/>
    </source>
</evidence>
<keyword evidence="4" id="KW-1185">Reference proteome</keyword>
<evidence type="ECO:0000259" key="2">
    <source>
        <dbReference type="Pfam" id="PF13480"/>
    </source>
</evidence>
<dbReference type="InterPro" id="IPR016181">
    <property type="entry name" value="Acyl_CoA_acyltransferase"/>
</dbReference>
<protein>
    <recommendedName>
        <fullName evidence="2">BioF2-like acetyltransferase domain-containing protein</fullName>
    </recommendedName>
</protein>
<dbReference type="Pfam" id="PF13480">
    <property type="entry name" value="Acetyltransf_6"/>
    <property type="match status" value="1"/>
</dbReference>
<accession>A0A5C5XL15</accession>
<evidence type="ECO:0000256" key="1">
    <source>
        <dbReference type="SAM" id="MobiDB-lite"/>
    </source>
</evidence>
<evidence type="ECO:0000313" key="4">
    <source>
        <dbReference type="Proteomes" id="UP000316095"/>
    </source>
</evidence>
<dbReference type="AlphaFoldDB" id="A0A5C5XL15"/>
<dbReference type="RefSeq" id="WP_165441793.1">
    <property type="nucleotide sequence ID" value="NZ_SJPG01000001.1"/>
</dbReference>
<dbReference type="InterPro" id="IPR038740">
    <property type="entry name" value="BioF2-like_GNAT_dom"/>
</dbReference>